<keyword evidence="3" id="KW-1133">Transmembrane helix</keyword>
<feature type="non-terminal residue" evidence="8">
    <location>
        <position position="1"/>
    </location>
</feature>
<keyword evidence="2" id="KW-0812">Transmembrane</keyword>
<keyword evidence="4" id="KW-0472">Membrane</keyword>
<name>M1TA67_STYPI</name>
<feature type="non-terminal residue" evidence="8">
    <location>
        <position position="457"/>
    </location>
</feature>
<evidence type="ECO:0000256" key="5">
    <source>
        <dbReference type="ARBA" id="ARBA00023157"/>
    </source>
</evidence>
<dbReference type="SMART" id="SM00216">
    <property type="entry name" value="VWD"/>
    <property type="match status" value="1"/>
</dbReference>
<dbReference type="Pfam" id="PF00094">
    <property type="entry name" value="VWD"/>
    <property type="match status" value="1"/>
</dbReference>
<evidence type="ECO:0000256" key="1">
    <source>
        <dbReference type="ARBA" id="ARBA00004370"/>
    </source>
</evidence>
<comment type="subcellular location">
    <subcellularLocation>
        <location evidence="1">Membrane</location>
    </subcellularLocation>
</comment>
<reference evidence="8" key="1">
    <citation type="journal article" date="2013" name="Proc. Natl. Acad. Sci. U.S.A.">
        <title>Proteomic analysis of skeletal organic matrix from the stony coral Stylophora pistillata.</title>
        <authorList>
            <person name="Drake J.L."/>
            <person name="Mass T."/>
            <person name="Haramaty L."/>
            <person name="Zelzion E."/>
            <person name="Bhattacharya D."/>
            <person name="Falkowski P.G."/>
        </authorList>
    </citation>
    <scope>NUCLEOTIDE SEQUENCE</scope>
    <source>
        <tissue evidence="8">Skeleton</tissue>
    </source>
</reference>
<evidence type="ECO:0000256" key="4">
    <source>
        <dbReference type="ARBA" id="ARBA00023136"/>
    </source>
</evidence>
<evidence type="ECO:0000259" key="7">
    <source>
        <dbReference type="PROSITE" id="PS51233"/>
    </source>
</evidence>
<dbReference type="InterPro" id="IPR056619">
    <property type="entry name" value="C8-3_MUC4"/>
</dbReference>
<accession>M1TA67</accession>
<dbReference type="EMBL" id="KC342194">
    <property type="protein sequence ID" value="AGG36340.1"/>
    <property type="molecule type" value="Genomic_DNA"/>
</dbReference>
<dbReference type="GO" id="GO:0016020">
    <property type="term" value="C:membrane"/>
    <property type="evidence" value="ECO:0007669"/>
    <property type="project" value="UniProtKB-SubCell"/>
</dbReference>
<evidence type="ECO:0000256" key="3">
    <source>
        <dbReference type="ARBA" id="ARBA00022989"/>
    </source>
</evidence>
<protein>
    <submittedName>
        <fullName evidence="8">Sushi domain-containing protein</fullName>
    </submittedName>
</protein>
<sequence length="457" mass="50320">MGYNAGDPSNLRFYNIPSSGTVEAHLVDERLGNTNREGVWFFRLDVNPILDLPAKKCYTWIQQQDNIQVPAIRPCPCTLDQAVADKNFYVDYNQVVAKRSNLTLCAYSVRDLTSRWAQQCCYTEIPGGGRVLSVGPTEGGTPFLIGIPGLPIITDLEAHSYCCNASLCARYYQLRPSDTCSRYSSRREALIWGDPHFVTLDNKAYTFNGLGEYTMISIDNVGFELQARTKKTSGRGLGTVFSAAVAKEANTAAVEGRINSQGELEVFVAGIQQNILTVAERGTLISGSNITLIRETAGSISALFPSGISISFSRVSDALATTFNGPIEFVNHTKGLLGTWNDDPSDDFTTPDGTVLPADATPQQIHYDFGLKWQIHASQSLFTYQAHENPSTFIDLSYVPMFIDNITWTNESFRRQAESVCGNNTHCLFDAAVTVDCSFGKSTKELEENNVQVNIKL</sequence>
<dbReference type="Pfam" id="PF23263">
    <property type="entry name" value="C8-3_MUC4"/>
    <property type="match status" value="1"/>
</dbReference>
<keyword evidence="5" id="KW-1015">Disulfide bond</keyword>
<dbReference type="PANTHER" id="PTHR13802:SF52">
    <property type="entry name" value="MUCIN-4"/>
    <property type="match status" value="1"/>
</dbReference>
<feature type="domain" description="VWFD" evidence="7">
    <location>
        <begin position="187"/>
        <end position="381"/>
    </location>
</feature>
<dbReference type="PROSITE" id="PS50856">
    <property type="entry name" value="AMOP"/>
    <property type="match status" value="1"/>
</dbReference>
<dbReference type="InterPro" id="IPR051495">
    <property type="entry name" value="Epithelial_Barrier/Signaling"/>
</dbReference>
<evidence type="ECO:0000259" key="6">
    <source>
        <dbReference type="PROSITE" id="PS50856"/>
    </source>
</evidence>
<dbReference type="InterPro" id="IPR005533">
    <property type="entry name" value="AMOP_dom"/>
</dbReference>
<dbReference type="InterPro" id="IPR001846">
    <property type="entry name" value="VWF_type-D"/>
</dbReference>
<feature type="domain" description="AMOP" evidence="6">
    <location>
        <begin position="49"/>
        <end position="187"/>
    </location>
</feature>
<dbReference type="OrthoDB" id="4405280at2759"/>
<evidence type="ECO:0000313" key="8">
    <source>
        <dbReference type="EMBL" id="AGG36340.1"/>
    </source>
</evidence>
<organism evidence="8">
    <name type="scientific">Stylophora pistillata</name>
    <name type="common">Smooth cauliflower coral</name>
    <dbReference type="NCBI Taxonomy" id="50429"/>
    <lineage>
        <taxon>Eukaryota</taxon>
        <taxon>Metazoa</taxon>
        <taxon>Cnidaria</taxon>
        <taxon>Anthozoa</taxon>
        <taxon>Hexacorallia</taxon>
        <taxon>Scleractinia</taxon>
        <taxon>Astrocoeniina</taxon>
        <taxon>Pocilloporidae</taxon>
        <taxon>Stylophora</taxon>
    </lineage>
</organism>
<proteinExistence type="predicted"/>
<evidence type="ECO:0000256" key="2">
    <source>
        <dbReference type="ARBA" id="ARBA00022692"/>
    </source>
</evidence>
<dbReference type="Pfam" id="PF03782">
    <property type="entry name" value="AMOP"/>
    <property type="match status" value="1"/>
</dbReference>
<dbReference type="PROSITE" id="PS51233">
    <property type="entry name" value="VWFD"/>
    <property type="match status" value="1"/>
</dbReference>
<dbReference type="PANTHER" id="PTHR13802">
    <property type="entry name" value="MUCIN 4-RELATED"/>
    <property type="match status" value="1"/>
</dbReference>
<dbReference type="SMART" id="SM00723">
    <property type="entry name" value="AMOP"/>
    <property type="match status" value="1"/>
</dbReference>
<dbReference type="AlphaFoldDB" id="M1TA67"/>